<evidence type="ECO:0000259" key="6">
    <source>
        <dbReference type="Pfam" id="PF20518"/>
    </source>
</evidence>
<dbReference type="PANTHER" id="PTHR12827:SF3">
    <property type="entry name" value="ANAPHASE-PROMOTING COMPLEX SUBUNIT 1"/>
    <property type="match status" value="1"/>
</dbReference>
<dbReference type="EMBL" id="KL367483">
    <property type="protein sequence ID" value="KFD71270.1"/>
    <property type="molecule type" value="Genomic_DNA"/>
</dbReference>
<accession>A0A085NP74</accession>
<keyword evidence="4" id="KW-0131">Cell cycle</keyword>
<evidence type="ECO:0000256" key="2">
    <source>
        <dbReference type="ARBA" id="ARBA00022618"/>
    </source>
</evidence>
<evidence type="ECO:0000313" key="7">
    <source>
        <dbReference type="EMBL" id="KFD71270.1"/>
    </source>
</evidence>
<feature type="region of interest" description="Disordered" evidence="5">
    <location>
        <begin position="577"/>
        <end position="603"/>
    </location>
</feature>
<gene>
    <name evidence="7" type="ORF">M514_04887</name>
</gene>
<sequence length="1923" mass="214244">MIKIQRTTEFCPLGQQVLTEVRGEPFEEELTDPEEICVQKLRRLNLNCGELIIRSRRHPETGGVEELLADDRVCVVIRNNSKLVATYKTNFRIVNAFWQPMQCDNPETKHTDVLCLLGTKKILFCVAPDEVFPLNLPFPIENAIPTNAGIILHRFLSNPSRYTEKDNIPPKILSLNNPFGDVVAVIYLRPGKDNQLCPRFITTPCLSVVFVSREVNVALTFDRRTQCHSLWRVRRATTADTERALQLMSDSIYSMYELSMALRTPSLSTGRQVSADMATTSGLPSESSKPISGFSAFSSQKISSGATGTVSSGLLTAAMSGTSGATKPSTITGSSVLSHSSHRQLNISPMAWPLSRIRSPKMSTPLNMSNSGLPKVFNVSSKGSSYLSPFVSTVSPSQSSGQHSAAAAPSQTEGTITAFDQEAMFSAHGELPNITLDPLWSEPNTIPNSLNKRQAFAAHKAFITRDFIGRVYICYITMPQSKLKCIQLQCDNNKDPVRTVGQLHTIRVCHDAEGSMDANLMIVLDVSYNILIYSGLSQIGNLHLTGELTVLQPSEVSRESESRSHVERIFSSSRQAATSAATVDSRDLSEEADATPGQSSSVKLASMGSEIRRPVTPGVANIICSLDSGSSAAFILNLVSGRSLKLHLPPLISSSLTQCVVRALKNVLPEALIFDLLVKWYLEAQTYSHHLVQLELPRFLRCLMEMLGFDTSQLGVFNESCEQSSVSEQGERKKRKSSKESSDAAWNKLLSCDFTRRYGLLPELLTSSMEYDTDNSPLEELAVRSEAPLFPYISSVYFALYCSYEDLKISGQSQESIYTMGHMLMHLAGALKLHCHKERYLRELGQYSSVGKTVFSISPINLGKLKLGYEYANCLGVYELVSCFLRHGPEFGLPIAVAVSCERLLLVLLLFLVISGEWQAGMSFDLCIELIGEPSEFTNNVKRMFNSCKAKSTTKLIESMLQLMPDFYNTLPSGLVFIIINYLYDAKDKQLFPFLLPFTRPYLGYMQQQRMLDVAEWANAMFCVNNPDGMEEAIRDPLLRRRFGNDHVLREIRHFFGTCSPCKLEPLRTKGHQQAENTELHERTLIKTLLRKLATPIARGMFTLRSVHPGCTEHLAIPKLCLCGVVLPKNLLVHAKRMELFPNILYWPRFHNGVAAALSIQPLKETDKNREDPLDKSFIGSWLSHNLPYTKEEGGNLSPEHGGLMFGLGLNGYLRRLSLPEYHKYLIQCDPMVTSGLLLGIAAGMVGTCDLKIMKVLAPHVPFLTPPTLLDLCIEPTIQTTAVFAVGLLCAQSADLKLCTCFLEQIENPSWAARDNVSEREGYALTCGLAFGLVALGRGRKLFSLPGRNFLLDKIVRMIHGGRSTRKEQQMNKEQEESLVKESRFYNTHVTAAPGILALGMSFLRTRDAAIAEWLKLPHRLEDLQCIRPDAAMLRVLSYSLIMWDIIGSDYRWIDALLPIPLQNYGRSIPAKKWDNLDGETLGQIYCYAVSGAAFAMALRFVSTGCARVIKTLWNLFRLFFLKEHDNKGAVHLIEISGRYTDEICSAVVLLSLALVTAGSGHPDVLCAARAHLVRYSGRTEGAFGSQLVSHMAIGLGFLGAGNYAFKVDDISIACLICALYPRFPMFHRDNRHHAQILRHLYVLAAERRSLSVQDSTTGSPVKATITWEFLDGVFDPSDEAEKTLIPFGSDWNMLPLPDLSILKSVHVTHRHYWPMDFRHDDPTGWTKLKKLLETGESLNLCPKNTGLTKEFEKRSSCSEGVEQVETSPLLRCLRNTASTEALTVVDSLLGIKQKPRITYADVWQLKLVEEYFQWRHGINELLSRDSLVSDAIADHMGEWLKKLLLENVSADELRLYLTEGKRKLKNTLNKVGLDELLTYYAIPCPVDAAAQIDDFESIATASMDEMLLRTSVVARARVALLS</sequence>
<dbReference type="InterPro" id="IPR024990">
    <property type="entry name" value="Apc1"/>
</dbReference>
<dbReference type="GO" id="GO:0031145">
    <property type="term" value="P:anaphase-promoting complex-dependent catabolic process"/>
    <property type="evidence" value="ECO:0007669"/>
    <property type="project" value="TreeGrafter"/>
</dbReference>
<dbReference type="Pfam" id="PF20518">
    <property type="entry name" value="Apc1_MidN"/>
    <property type="match status" value="1"/>
</dbReference>
<keyword evidence="3" id="KW-0498">Mitosis</keyword>
<dbReference type="InterPro" id="IPR011989">
    <property type="entry name" value="ARM-like"/>
</dbReference>
<organism evidence="7">
    <name type="scientific">Trichuris suis</name>
    <name type="common">pig whipworm</name>
    <dbReference type="NCBI Taxonomy" id="68888"/>
    <lineage>
        <taxon>Eukaryota</taxon>
        <taxon>Metazoa</taxon>
        <taxon>Ecdysozoa</taxon>
        <taxon>Nematoda</taxon>
        <taxon>Enoplea</taxon>
        <taxon>Dorylaimia</taxon>
        <taxon>Trichinellida</taxon>
        <taxon>Trichuridae</taxon>
        <taxon>Trichuris</taxon>
    </lineage>
</organism>
<evidence type="ECO:0000256" key="1">
    <source>
        <dbReference type="ARBA" id="ARBA00010547"/>
    </source>
</evidence>
<evidence type="ECO:0000256" key="5">
    <source>
        <dbReference type="SAM" id="MobiDB-lite"/>
    </source>
</evidence>
<dbReference type="GO" id="GO:0007091">
    <property type="term" value="P:metaphase/anaphase transition of mitotic cell cycle"/>
    <property type="evidence" value="ECO:0007669"/>
    <property type="project" value="TreeGrafter"/>
</dbReference>
<dbReference type="GO" id="GO:0005680">
    <property type="term" value="C:anaphase-promoting complex"/>
    <property type="evidence" value="ECO:0007669"/>
    <property type="project" value="InterPro"/>
</dbReference>
<proteinExistence type="inferred from homology"/>
<dbReference type="GO" id="GO:0060090">
    <property type="term" value="F:molecular adaptor activity"/>
    <property type="evidence" value="ECO:0007669"/>
    <property type="project" value="TreeGrafter"/>
</dbReference>
<dbReference type="InterPro" id="IPR046794">
    <property type="entry name" value="Apc1_MidN"/>
</dbReference>
<evidence type="ECO:0000256" key="3">
    <source>
        <dbReference type="ARBA" id="ARBA00022776"/>
    </source>
</evidence>
<reference evidence="7" key="1">
    <citation type="journal article" date="2014" name="Nat. Genet.">
        <title>Genome and transcriptome of the porcine whipworm Trichuris suis.</title>
        <authorList>
            <person name="Jex A.R."/>
            <person name="Nejsum P."/>
            <person name="Schwarz E.M."/>
            <person name="Hu L."/>
            <person name="Young N.D."/>
            <person name="Hall R.S."/>
            <person name="Korhonen P.K."/>
            <person name="Liao S."/>
            <person name="Thamsborg S."/>
            <person name="Xia J."/>
            <person name="Xu P."/>
            <person name="Wang S."/>
            <person name="Scheerlinck J.P."/>
            <person name="Hofmann A."/>
            <person name="Sternberg P.W."/>
            <person name="Wang J."/>
            <person name="Gasser R.B."/>
        </authorList>
    </citation>
    <scope>NUCLEOTIDE SEQUENCE [LARGE SCALE GENOMIC DNA]</scope>
    <source>
        <strain evidence="7">DCEP-RM93F</strain>
    </source>
</reference>
<keyword evidence="2" id="KW-0132">Cell division</keyword>
<feature type="region of interest" description="Disordered" evidence="5">
    <location>
        <begin position="321"/>
        <end position="342"/>
    </location>
</feature>
<dbReference type="Gene3D" id="1.25.10.10">
    <property type="entry name" value="Leucine-rich Repeat Variant"/>
    <property type="match status" value="1"/>
</dbReference>
<dbReference type="PANTHER" id="PTHR12827">
    <property type="entry name" value="MEIOTIC CHECKPOINT REGULATOR TSG24 FAMILY MEMBER"/>
    <property type="match status" value="1"/>
</dbReference>
<dbReference type="Proteomes" id="UP000030758">
    <property type="component" value="Unassembled WGS sequence"/>
</dbReference>
<name>A0A085NP74_9BILA</name>
<dbReference type="GO" id="GO:0070979">
    <property type="term" value="P:protein K11-linked ubiquitination"/>
    <property type="evidence" value="ECO:0007669"/>
    <property type="project" value="TreeGrafter"/>
</dbReference>
<evidence type="ECO:0000256" key="4">
    <source>
        <dbReference type="ARBA" id="ARBA00023306"/>
    </source>
</evidence>
<feature type="domain" description="Anaphase-promoting complex subunit 1 middle" evidence="6">
    <location>
        <begin position="706"/>
        <end position="915"/>
    </location>
</feature>
<comment type="similarity">
    <text evidence="1">Belongs to the APC1 family.</text>
</comment>
<protein>
    <recommendedName>
        <fullName evidence="6">Anaphase-promoting complex subunit 1 middle domain-containing protein</fullName>
    </recommendedName>
</protein>
<dbReference type="GO" id="GO:0051301">
    <property type="term" value="P:cell division"/>
    <property type="evidence" value="ECO:0007669"/>
    <property type="project" value="UniProtKB-KW"/>
</dbReference>